<dbReference type="AlphaFoldDB" id="A0A9W9VP05"/>
<protein>
    <submittedName>
        <fullName evidence="1">Uncharacterized protein</fullName>
    </submittedName>
</protein>
<dbReference type="OrthoDB" id="10335007at2759"/>
<comment type="caution">
    <text evidence="1">The sequence shown here is derived from an EMBL/GenBank/DDBJ whole genome shotgun (WGS) entry which is preliminary data.</text>
</comment>
<gene>
    <name evidence="1" type="ORF">N7509_009145</name>
</gene>
<dbReference type="GeneID" id="81372762"/>
<sequence>MWQTHGEDNMGALAILHEANHEWTNVIRLREITRDIYGEYVNAKRHRANGHRVPPVDQRVDLEYDDYDADPPYDTFQQILRAGCRECLHFLYRKNLIGLHGFDNEGMSYVWLATRECWGNNPDLLLYIVQRLPWDHLVGSSAVFVRDPDHTPRIPGILAVVAKYERAAREWERRVRAILRQPLEIPSDWKSLWEAAESCDVAVWADKAFCDRLLNLGINAYKAYVQNPTTGFVRNMWTHLIERKFSVGAHSIVFYLFTNRIHIHMKISRLTNYECLPDIDRILAPPWYHAIARGNAYIAHYFSARVEPAANAVQQCTVFDDNDESYIVSIGHAAAYQLNLHGLQMLRRWVQAACNYITLHEDDHDMPCWILLAICTAAQEGRRKRLAEAAERITLTPQLKRQIQKERAQGIKDMMEFARRMIRCVLDESIRIIDTTADDRPHRTLFDTAAYQAWLVDFHRDHERDLGGIKAVVPQLYLREPRKATRNAPPLDLMDTSW</sequence>
<proteinExistence type="predicted"/>
<dbReference type="Proteomes" id="UP001147747">
    <property type="component" value="Unassembled WGS sequence"/>
</dbReference>
<evidence type="ECO:0000313" key="1">
    <source>
        <dbReference type="EMBL" id="KAJ5386604.1"/>
    </source>
</evidence>
<organism evidence="1 2">
    <name type="scientific">Penicillium cosmopolitanum</name>
    <dbReference type="NCBI Taxonomy" id="1131564"/>
    <lineage>
        <taxon>Eukaryota</taxon>
        <taxon>Fungi</taxon>
        <taxon>Dikarya</taxon>
        <taxon>Ascomycota</taxon>
        <taxon>Pezizomycotina</taxon>
        <taxon>Eurotiomycetes</taxon>
        <taxon>Eurotiomycetidae</taxon>
        <taxon>Eurotiales</taxon>
        <taxon>Aspergillaceae</taxon>
        <taxon>Penicillium</taxon>
    </lineage>
</organism>
<reference evidence="1" key="1">
    <citation type="submission" date="2022-12" db="EMBL/GenBank/DDBJ databases">
        <authorList>
            <person name="Petersen C."/>
        </authorList>
    </citation>
    <scope>NUCLEOTIDE SEQUENCE</scope>
    <source>
        <strain evidence="1">IBT 29677</strain>
    </source>
</reference>
<keyword evidence="2" id="KW-1185">Reference proteome</keyword>
<evidence type="ECO:0000313" key="2">
    <source>
        <dbReference type="Proteomes" id="UP001147747"/>
    </source>
</evidence>
<reference evidence="1" key="2">
    <citation type="journal article" date="2023" name="IMA Fungus">
        <title>Comparative genomic study of the Penicillium genus elucidates a diverse pangenome and 15 lateral gene transfer events.</title>
        <authorList>
            <person name="Petersen C."/>
            <person name="Sorensen T."/>
            <person name="Nielsen M.R."/>
            <person name="Sondergaard T.E."/>
            <person name="Sorensen J.L."/>
            <person name="Fitzpatrick D.A."/>
            <person name="Frisvad J.C."/>
            <person name="Nielsen K.L."/>
        </authorList>
    </citation>
    <scope>NUCLEOTIDE SEQUENCE</scope>
    <source>
        <strain evidence="1">IBT 29677</strain>
    </source>
</reference>
<name>A0A9W9VP05_9EURO</name>
<dbReference type="EMBL" id="JAPZBU010000009">
    <property type="protein sequence ID" value="KAJ5386604.1"/>
    <property type="molecule type" value="Genomic_DNA"/>
</dbReference>
<dbReference type="RefSeq" id="XP_056484402.1">
    <property type="nucleotide sequence ID" value="XM_056633782.1"/>
</dbReference>
<accession>A0A9W9VP05</accession>